<dbReference type="EMBL" id="JNBS01001817">
    <property type="protein sequence ID" value="OQR99319.1"/>
    <property type="molecule type" value="Genomic_DNA"/>
</dbReference>
<dbReference type="GO" id="GO:0016491">
    <property type="term" value="F:oxidoreductase activity"/>
    <property type="evidence" value="ECO:0007669"/>
    <property type="project" value="InterPro"/>
</dbReference>
<dbReference type="PANTHER" id="PTHR30543">
    <property type="entry name" value="CHROMATE REDUCTASE"/>
    <property type="match status" value="1"/>
</dbReference>
<accession>A0A1V9ZMV4</accession>
<dbReference type="InterPro" id="IPR050712">
    <property type="entry name" value="NAD(P)H-dep_reductase"/>
</dbReference>
<dbReference type="STRING" id="74557.A0A1V9ZMV4"/>
<reference evidence="2 3" key="1">
    <citation type="journal article" date="2014" name="Genome Biol. Evol.">
        <title>The secreted proteins of Achlya hypogyna and Thraustotheca clavata identify the ancestral oomycete secretome and reveal gene acquisitions by horizontal gene transfer.</title>
        <authorList>
            <person name="Misner I."/>
            <person name="Blouin N."/>
            <person name="Leonard G."/>
            <person name="Richards T.A."/>
            <person name="Lane C.E."/>
        </authorList>
    </citation>
    <scope>NUCLEOTIDE SEQUENCE [LARGE SCALE GENOMIC DNA]</scope>
    <source>
        <strain evidence="2 3">ATCC 34112</strain>
    </source>
</reference>
<organism evidence="2 3">
    <name type="scientific">Thraustotheca clavata</name>
    <dbReference type="NCBI Taxonomy" id="74557"/>
    <lineage>
        <taxon>Eukaryota</taxon>
        <taxon>Sar</taxon>
        <taxon>Stramenopiles</taxon>
        <taxon>Oomycota</taxon>
        <taxon>Saprolegniomycetes</taxon>
        <taxon>Saprolegniales</taxon>
        <taxon>Achlyaceae</taxon>
        <taxon>Thraustotheca</taxon>
    </lineage>
</organism>
<dbReference type="InterPro" id="IPR029039">
    <property type="entry name" value="Flavoprotein-like_sf"/>
</dbReference>
<comment type="caution">
    <text evidence="2">The sequence shown here is derived from an EMBL/GenBank/DDBJ whole genome shotgun (WGS) entry which is preliminary data.</text>
</comment>
<evidence type="ECO:0000259" key="1">
    <source>
        <dbReference type="Pfam" id="PF03358"/>
    </source>
</evidence>
<protein>
    <submittedName>
        <fullName evidence="2">NADPH-dependent FMN reductase</fullName>
    </submittedName>
</protein>
<evidence type="ECO:0000313" key="2">
    <source>
        <dbReference type="EMBL" id="OQR99319.1"/>
    </source>
</evidence>
<dbReference type="PANTHER" id="PTHR30543:SF21">
    <property type="entry name" value="NAD(P)H-DEPENDENT FMN REDUCTASE LOT6"/>
    <property type="match status" value="1"/>
</dbReference>
<dbReference type="OrthoDB" id="68575at2759"/>
<dbReference type="SUPFAM" id="SSF52218">
    <property type="entry name" value="Flavoproteins"/>
    <property type="match status" value="1"/>
</dbReference>
<dbReference type="GO" id="GO:0005829">
    <property type="term" value="C:cytosol"/>
    <property type="evidence" value="ECO:0007669"/>
    <property type="project" value="TreeGrafter"/>
</dbReference>
<dbReference type="AlphaFoldDB" id="A0A1V9ZMV4"/>
<sequence>MPFTVSVILGSIRPGRQGIRAAKHIQGVLESQGANVHFIDPEVLNLPLFAVRYDYTPAEHRTPALNEVFAKFTESDAFVIVTPEYNHAYSPVISSLMNYFYHDEYYYKVAGIASYSMGPFGGQRGAIQLRPYLGELGLVSIPKLLAYPIIQALLNEDGTVLSGAAGAGSIAESSSAFVTELLWYAKALKTAVAGGKPIN</sequence>
<gene>
    <name evidence="2" type="ORF">THRCLA_06557</name>
</gene>
<dbReference type="InterPro" id="IPR005025">
    <property type="entry name" value="FMN_Rdtase-like_dom"/>
</dbReference>
<proteinExistence type="predicted"/>
<dbReference type="Pfam" id="PF03358">
    <property type="entry name" value="FMN_red"/>
    <property type="match status" value="1"/>
</dbReference>
<dbReference type="Gene3D" id="3.40.50.360">
    <property type="match status" value="1"/>
</dbReference>
<name>A0A1V9ZMV4_9STRA</name>
<keyword evidence="3" id="KW-1185">Reference proteome</keyword>
<evidence type="ECO:0000313" key="3">
    <source>
        <dbReference type="Proteomes" id="UP000243217"/>
    </source>
</evidence>
<feature type="domain" description="NADPH-dependent FMN reductase-like" evidence="1">
    <location>
        <begin position="5"/>
        <end position="143"/>
    </location>
</feature>
<dbReference type="GO" id="GO:0010181">
    <property type="term" value="F:FMN binding"/>
    <property type="evidence" value="ECO:0007669"/>
    <property type="project" value="TreeGrafter"/>
</dbReference>
<dbReference type="Proteomes" id="UP000243217">
    <property type="component" value="Unassembled WGS sequence"/>
</dbReference>